<feature type="domain" description="Rubredoxin-like" evidence="6">
    <location>
        <begin position="151"/>
        <end position="185"/>
    </location>
</feature>
<keyword evidence="5" id="KW-0408">Iron</keyword>
<protein>
    <submittedName>
        <fullName evidence="8">Rubrerythrin</fullName>
    </submittedName>
</protein>
<dbReference type="AlphaFoldDB" id="A0A1F5YLI6"/>
<dbReference type="PROSITE" id="PS50905">
    <property type="entry name" value="FERRITIN_LIKE"/>
    <property type="match status" value="1"/>
</dbReference>
<dbReference type="InterPro" id="IPR009078">
    <property type="entry name" value="Ferritin-like_SF"/>
</dbReference>
<comment type="cofactor">
    <cofactor evidence="1">
        <name>Fe(3+)</name>
        <dbReference type="ChEBI" id="CHEBI:29034"/>
    </cofactor>
</comment>
<dbReference type="CDD" id="cd01041">
    <property type="entry name" value="Rubrerythrin"/>
    <property type="match status" value="1"/>
</dbReference>
<feature type="domain" description="Ferritin-like diiron" evidence="7">
    <location>
        <begin position="2"/>
        <end position="144"/>
    </location>
</feature>
<evidence type="ECO:0000256" key="3">
    <source>
        <dbReference type="ARBA" id="ARBA00022723"/>
    </source>
</evidence>
<dbReference type="InterPro" id="IPR052364">
    <property type="entry name" value="Rubrerythrin"/>
</dbReference>
<evidence type="ECO:0000313" key="8">
    <source>
        <dbReference type="EMBL" id="OGG01059.1"/>
    </source>
</evidence>
<dbReference type="GO" id="GO:0005506">
    <property type="term" value="F:iron ion binding"/>
    <property type="evidence" value="ECO:0007669"/>
    <property type="project" value="InterPro"/>
</dbReference>
<evidence type="ECO:0000256" key="4">
    <source>
        <dbReference type="ARBA" id="ARBA00022982"/>
    </source>
</evidence>
<dbReference type="Pfam" id="PF21349">
    <property type="entry name" value="RUBY_RBDX"/>
    <property type="match status" value="1"/>
</dbReference>
<dbReference type="STRING" id="1817867.A3F83_15805"/>
<evidence type="ECO:0000256" key="1">
    <source>
        <dbReference type="ARBA" id="ARBA00001965"/>
    </source>
</evidence>
<dbReference type="SUPFAM" id="SSF47240">
    <property type="entry name" value="Ferritin-like"/>
    <property type="match status" value="1"/>
</dbReference>
<evidence type="ECO:0000313" key="9">
    <source>
        <dbReference type="Proteomes" id="UP000179129"/>
    </source>
</evidence>
<dbReference type="Gene3D" id="2.20.28.10">
    <property type="match status" value="1"/>
</dbReference>
<dbReference type="Proteomes" id="UP000179129">
    <property type="component" value="Unassembled WGS sequence"/>
</dbReference>
<evidence type="ECO:0000256" key="2">
    <source>
        <dbReference type="ARBA" id="ARBA00022448"/>
    </source>
</evidence>
<sequence length="189" mass="21451">MVKKGSKTEHNLLAAFAGESQARNRYTMYASQAKEEGLKQIEAIFLETADHERLHAKRFFRFLGGDPVQITAMYPTAIGDTAFNLKAAAAGENEEHTVLYPGAADVAQQEGYPDVAKQFRETAKVEQEHEKRYLKLLKNIEEGLVFKRKVKVYWKCRACGRIIQATQAPLRCPTCDHPQSHFELFVEAY</sequence>
<dbReference type="NCBIfam" id="NF045767">
    <property type="entry name" value="RuberyRbr"/>
    <property type="match status" value="1"/>
</dbReference>
<dbReference type="Pfam" id="PF02915">
    <property type="entry name" value="Rubrerythrin"/>
    <property type="match status" value="1"/>
</dbReference>
<keyword evidence="3" id="KW-0479">Metal-binding</keyword>
<dbReference type="InterPro" id="IPR003251">
    <property type="entry name" value="Rr_diiron-bd_dom"/>
</dbReference>
<evidence type="ECO:0000259" key="7">
    <source>
        <dbReference type="PROSITE" id="PS50905"/>
    </source>
</evidence>
<dbReference type="Gene3D" id="1.20.1260.10">
    <property type="match status" value="1"/>
</dbReference>
<dbReference type="InterPro" id="IPR009040">
    <property type="entry name" value="Ferritin-like_diiron"/>
</dbReference>
<organism evidence="8 9">
    <name type="scientific">Candidatus Glassbacteria bacterium RIFCSPLOWO2_12_FULL_58_11</name>
    <dbReference type="NCBI Taxonomy" id="1817867"/>
    <lineage>
        <taxon>Bacteria</taxon>
        <taxon>Candidatus Glassiibacteriota</taxon>
    </lineage>
</organism>
<dbReference type="GO" id="GO:0016491">
    <property type="term" value="F:oxidoreductase activity"/>
    <property type="evidence" value="ECO:0007669"/>
    <property type="project" value="InterPro"/>
</dbReference>
<dbReference type="InterPro" id="IPR048574">
    <property type="entry name" value="RUBY_RBDX"/>
</dbReference>
<dbReference type="PANTHER" id="PTHR43865:SF1">
    <property type="entry name" value="RUBRERYTHRIN-RELATED"/>
    <property type="match status" value="1"/>
</dbReference>
<evidence type="ECO:0000256" key="5">
    <source>
        <dbReference type="ARBA" id="ARBA00023004"/>
    </source>
</evidence>
<gene>
    <name evidence="8" type="ORF">A3F83_15805</name>
</gene>
<dbReference type="InterPro" id="IPR012347">
    <property type="entry name" value="Ferritin-like"/>
</dbReference>
<dbReference type="SUPFAM" id="SSF57802">
    <property type="entry name" value="Rubredoxin-like"/>
    <property type="match status" value="1"/>
</dbReference>
<keyword evidence="2" id="KW-0813">Transport</keyword>
<reference evidence="8 9" key="1">
    <citation type="journal article" date="2016" name="Nat. Commun.">
        <title>Thousands of microbial genomes shed light on interconnected biogeochemical processes in an aquifer system.</title>
        <authorList>
            <person name="Anantharaman K."/>
            <person name="Brown C.T."/>
            <person name="Hug L.A."/>
            <person name="Sharon I."/>
            <person name="Castelle C.J."/>
            <person name="Probst A.J."/>
            <person name="Thomas B.C."/>
            <person name="Singh A."/>
            <person name="Wilkins M.J."/>
            <person name="Karaoz U."/>
            <person name="Brodie E.L."/>
            <person name="Williams K.H."/>
            <person name="Hubbard S.S."/>
            <person name="Banfield J.F."/>
        </authorList>
    </citation>
    <scope>NUCLEOTIDE SEQUENCE [LARGE SCALE GENOMIC DNA]</scope>
</reference>
<dbReference type="PROSITE" id="PS50903">
    <property type="entry name" value="RUBREDOXIN_LIKE"/>
    <property type="match status" value="1"/>
</dbReference>
<accession>A0A1F5YLI6</accession>
<proteinExistence type="predicted"/>
<comment type="caution">
    <text evidence="8">The sequence shown here is derived from an EMBL/GenBank/DDBJ whole genome shotgun (WGS) entry which is preliminary data.</text>
</comment>
<dbReference type="InterPro" id="IPR024934">
    <property type="entry name" value="Rubredoxin-like_dom"/>
</dbReference>
<dbReference type="PANTHER" id="PTHR43865">
    <property type="entry name" value="RUBRERYTHRIN-RELATED"/>
    <property type="match status" value="1"/>
</dbReference>
<dbReference type="EMBL" id="MFIX01000227">
    <property type="protein sequence ID" value="OGG01059.1"/>
    <property type="molecule type" value="Genomic_DNA"/>
</dbReference>
<keyword evidence="4" id="KW-0249">Electron transport</keyword>
<name>A0A1F5YLI6_9BACT</name>
<evidence type="ECO:0000259" key="6">
    <source>
        <dbReference type="PROSITE" id="PS50903"/>
    </source>
</evidence>